<dbReference type="KEGG" id="pbas:SMSP2_00172"/>
<feature type="transmembrane region" description="Helical" evidence="1">
    <location>
        <begin position="6"/>
        <end position="30"/>
    </location>
</feature>
<accession>A0A1Q2MBD2</accession>
<evidence type="ECO:0000313" key="2">
    <source>
        <dbReference type="EMBL" id="AQQ69838.1"/>
    </source>
</evidence>
<gene>
    <name evidence="2" type="ORF">SMSP2_00172</name>
</gene>
<protein>
    <submittedName>
        <fullName evidence="2">Uncharacterized protein</fullName>
    </submittedName>
</protein>
<proteinExistence type="predicted"/>
<evidence type="ECO:0000256" key="1">
    <source>
        <dbReference type="SAM" id="Phobius"/>
    </source>
</evidence>
<name>A0A1Q2MBD2_9BACT</name>
<organism evidence="2 3">
    <name type="scientific">Limihaloglobus sulfuriphilus</name>
    <dbReference type="NCBI Taxonomy" id="1851148"/>
    <lineage>
        <taxon>Bacteria</taxon>
        <taxon>Pseudomonadati</taxon>
        <taxon>Planctomycetota</taxon>
        <taxon>Phycisphaerae</taxon>
        <taxon>Sedimentisphaerales</taxon>
        <taxon>Sedimentisphaeraceae</taxon>
        <taxon>Limihaloglobus</taxon>
    </lineage>
</organism>
<keyword evidence="1" id="KW-0472">Membrane</keyword>
<dbReference type="STRING" id="1851148.SMSP2_00172"/>
<keyword evidence="3" id="KW-1185">Reference proteome</keyword>
<sequence>MNFLIYFIIFYVFLSYAGHHMFFCGMKLILNSNKITLDMRVLIFYNILRGFLDNDQIAG</sequence>
<evidence type="ECO:0000313" key="3">
    <source>
        <dbReference type="Proteomes" id="UP000188181"/>
    </source>
</evidence>
<dbReference type="EMBL" id="CP019646">
    <property type="protein sequence ID" value="AQQ69838.1"/>
    <property type="molecule type" value="Genomic_DNA"/>
</dbReference>
<dbReference type="Proteomes" id="UP000188181">
    <property type="component" value="Chromosome"/>
</dbReference>
<keyword evidence="1" id="KW-0812">Transmembrane</keyword>
<dbReference type="AlphaFoldDB" id="A0A1Q2MBD2"/>
<reference evidence="3" key="1">
    <citation type="submission" date="2017-02" db="EMBL/GenBank/DDBJ databases">
        <title>Comparative genomics and description of representatives of a novel lineage of planctomycetes thriving in anoxic sediments.</title>
        <authorList>
            <person name="Spring S."/>
            <person name="Bunk B."/>
            <person name="Sproer C."/>
        </authorList>
    </citation>
    <scope>NUCLEOTIDE SEQUENCE [LARGE SCALE GENOMIC DNA]</scope>
    <source>
        <strain evidence="3">SM-Chi-D1</strain>
    </source>
</reference>
<keyword evidence="1" id="KW-1133">Transmembrane helix</keyword>